<accession>U4KXJ6</accession>
<dbReference type="InterPro" id="IPR027312">
    <property type="entry name" value="Sda1"/>
</dbReference>
<evidence type="ECO:0000313" key="12">
    <source>
        <dbReference type="Proteomes" id="UP000018144"/>
    </source>
</evidence>
<comment type="similarity">
    <text evidence="1 6">Belongs to the SDA1 family.</text>
</comment>
<evidence type="ECO:0000256" key="7">
    <source>
        <dbReference type="SAM" id="MobiDB-lite"/>
    </source>
</evidence>
<dbReference type="GO" id="GO:0005730">
    <property type="term" value="C:nucleolus"/>
    <property type="evidence" value="ECO:0007669"/>
    <property type="project" value="UniProtKB-SubCell"/>
</dbReference>
<dbReference type="OMA" id="AMYKTYK"/>
<keyword evidence="5 6" id="KW-0539">Nucleus</keyword>
<dbReference type="GO" id="GO:0042273">
    <property type="term" value="P:ribosomal large subunit biogenesis"/>
    <property type="evidence" value="ECO:0007669"/>
    <property type="project" value="UniProtKB-UniRule"/>
</dbReference>
<dbReference type="InterPro" id="IPR007949">
    <property type="entry name" value="SDA1_MD"/>
</dbReference>
<dbReference type="Pfam" id="PF08158">
    <property type="entry name" value="SDA1_HEAT"/>
    <property type="match status" value="1"/>
</dbReference>
<dbReference type="SUPFAM" id="SSF48371">
    <property type="entry name" value="ARM repeat"/>
    <property type="match status" value="1"/>
</dbReference>
<proteinExistence type="inferred from homology"/>
<keyword evidence="2 6" id="KW-0813">Transport</keyword>
<sequence>MSDAGKRKRAGLQKLQNLPMLQNLIRRDPPSYREEFIRQHGHYESQRAIFMEQPTAANTEAFSELIGFMAQVATSFPDLTKTFPDDLAQLLLKQHNSLNHDLREKLVQSLVLLKNKDVITSSELLKTLFPVLTATTSKVLRHQIYKSIVSEMRNSNNKTKNHKLNKTVQAVLFELVDQGKDDFASTNGLWAVKLTRELWKRGVWDDARAVEIMKEASLSVNPKVISGGVRFFLGVDQEKEDLADESESEGPDLNKIKHQLQINKNKKSTKHKKIEKAQSILKRKRTNKDKPHPLNFSALHLLRDPQGFADQLFSKHLGRNSKLNLDQKIPVLQLQSRLIGLHKLSCLALYSYLLKFLTPKQKDVTQFLIVAAQATHDLVPPDCLEPIVRKIADEFVSDGVSSEVATAGLNAIREICARSPLAIDATLLQDLTEYKGSKDKGVTMAARSLITLYREVAPEMLKRKDRGKTASMGMKDHTELRFGQEAEGHIEGIELLEAWKEAQREMKRAERGEGEQSDADDDEDEEEDDEAAWAQWEVEEDSDEEEEGWIQVESDGEDIVLSDSEDEDGVRKKAKTDDDEEKIKRLQAAKDSKLATTKILTPADFAKLQELREEAGLKKLMGQNLTNEEVVQQNIIQGNLKRGKSDREARIEAVMEGREGREKYSSSKGKKLKEKAHSTTNKEKNRKKNFLMTLRKHKSGQKMKLVETRRLLKESKDKQKGKKR</sequence>
<feature type="compositionally biased region" description="Basic residues" evidence="7">
    <location>
        <begin position="684"/>
        <end position="701"/>
    </location>
</feature>
<feature type="compositionally biased region" description="Acidic residues" evidence="7">
    <location>
        <begin position="515"/>
        <end position="568"/>
    </location>
</feature>
<dbReference type="AlphaFoldDB" id="U4KXJ6"/>
<evidence type="ECO:0000256" key="1">
    <source>
        <dbReference type="ARBA" id="ARBA00005783"/>
    </source>
</evidence>
<dbReference type="EMBL" id="HF935319">
    <property type="protein sequence ID" value="CCX06882.1"/>
    <property type="molecule type" value="Genomic_DNA"/>
</dbReference>
<evidence type="ECO:0000256" key="6">
    <source>
        <dbReference type="RuleBase" id="RU365057"/>
    </source>
</evidence>
<gene>
    <name evidence="11" type="ORF">PCON_06469</name>
</gene>
<feature type="compositionally biased region" description="Basic and acidic residues" evidence="7">
    <location>
        <begin position="656"/>
        <end position="665"/>
    </location>
</feature>
<feature type="region of interest" description="Disordered" evidence="7">
    <location>
        <begin position="506"/>
        <end position="581"/>
    </location>
</feature>
<dbReference type="PANTHER" id="PTHR12730:SF0">
    <property type="entry name" value="PROTEIN SDA1 HOMOLOG"/>
    <property type="match status" value="1"/>
</dbReference>
<feature type="domain" description="SDA1 middle" evidence="8">
    <location>
        <begin position="549"/>
        <end position="657"/>
    </location>
</feature>
<keyword evidence="3 6" id="KW-0690">Ribosome biogenesis</keyword>
<evidence type="ECO:0000259" key="9">
    <source>
        <dbReference type="Pfam" id="PF08158"/>
    </source>
</evidence>
<comment type="function">
    <text evidence="6">Required for 60S pre-ribosomal subunits export to the cytoplasm.</text>
</comment>
<feature type="region of interest" description="Disordered" evidence="7">
    <location>
        <begin position="656"/>
        <end position="724"/>
    </location>
</feature>
<dbReference type="PANTHER" id="PTHR12730">
    <property type="entry name" value="HSDA/SDA1-RELATED"/>
    <property type="match status" value="1"/>
</dbReference>
<feature type="compositionally biased region" description="Basic and acidic residues" evidence="7">
    <location>
        <begin position="704"/>
        <end position="718"/>
    </location>
</feature>
<evidence type="ECO:0000259" key="8">
    <source>
        <dbReference type="Pfam" id="PF05285"/>
    </source>
</evidence>
<evidence type="ECO:0000256" key="2">
    <source>
        <dbReference type="ARBA" id="ARBA00022448"/>
    </source>
</evidence>
<dbReference type="OrthoDB" id="2196187at2759"/>
<evidence type="ECO:0000256" key="3">
    <source>
        <dbReference type="ARBA" id="ARBA00022517"/>
    </source>
</evidence>
<name>U4KXJ6_PYROM</name>
<evidence type="ECO:0000313" key="11">
    <source>
        <dbReference type="EMBL" id="CCX06882.1"/>
    </source>
</evidence>
<dbReference type="eggNOG" id="KOG2229">
    <property type="taxonomic scope" value="Eukaryota"/>
</dbReference>
<keyword evidence="12" id="KW-1185">Reference proteome</keyword>
<dbReference type="Proteomes" id="UP000018144">
    <property type="component" value="Unassembled WGS sequence"/>
</dbReference>
<comment type="subcellular location">
    <subcellularLocation>
        <location evidence="6">Nucleus</location>
        <location evidence="6">Nucleolus</location>
    </subcellularLocation>
</comment>
<evidence type="ECO:0000256" key="4">
    <source>
        <dbReference type="ARBA" id="ARBA00022927"/>
    </source>
</evidence>
<dbReference type="InterPro" id="IPR012977">
    <property type="entry name" value="SDA1_N"/>
</dbReference>
<dbReference type="GO" id="GO:0000055">
    <property type="term" value="P:ribosomal large subunit export from nucleus"/>
    <property type="evidence" value="ECO:0007669"/>
    <property type="project" value="UniProtKB-UniRule"/>
</dbReference>
<dbReference type="GO" id="GO:0015031">
    <property type="term" value="P:protein transport"/>
    <property type="evidence" value="ECO:0007669"/>
    <property type="project" value="UniProtKB-KW"/>
</dbReference>
<feature type="domain" description="SDA1 N-terminal" evidence="9">
    <location>
        <begin position="68"/>
        <end position="438"/>
    </location>
</feature>
<feature type="domain" description="SDA1 C-terminal" evidence="10">
    <location>
        <begin position="677"/>
        <end position="721"/>
    </location>
</feature>
<keyword evidence="4 6" id="KW-0653">Protein transport</keyword>
<dbReference type="InterPro" id="IPR016024">
    <property type="entry name" value="ARM-type_fold"/>
</dbReference>
<protein>
    <recommendedName>
        <fullName evidence="6">Protein SDA1</fullName>
    </recommendedName>
</protein>
<evidence type="ECO:0000256" key="5">
    <source>
        <dbReference type="ARBA" id="ARBA00023242"/>
    </source>
</evidence>
<evidence type="ECO:0000259" key="10">
    <source>
        <dbReference type="Pfam" id="PF21638"/>
    </source>
</evidence>
<organism evidence="11 12">
    <name type="scientific">Pyronema omphalodes (strain CBS 100304)</name>
    <name type="common">Pyronema confluens</name>
    <dbReference type="NCBI Taxonomy" id="1076935"/>
    <lineage>
        <taxon>Eukaryota</taxon>
        <taxon>Fungi</taxon>
        <taxon>Dikarya</taxon>
        <taxon>Ascomycota</taxon>
        <taxon>Pezizomycotina</taxon>
        <taxon>Pezizomycetes</taxon>
        <taxon>Pezizales</taxon>
        <taxon>Pyronemataceae</taxon>
        <taxon>Pyronema</taxon>
    </lineage>
</organism>
<dbReference type="Pfam" id="PF21638">
    <property type="entry name" value="SDA1_C"/>
    <property type="match status" value="1"/>
</dbReference>
<dbReference type="STRING" id="1076935.U4KXJ6"/>
<dbReference type="Pfam" id="PF05285">
    <property type="entry name" value="SDA1_dom"/>
    <property type="match status" value="1"/>
</dbReference>
<reference evidence="11 12" key="1">
    <citation type="journal article" date="2013" name="PLoS Genet.">
        <title>The genome and development-dependent transcriptomes of Pyronema confluens: a window into fungal evolution.</title>
        <authorList>
            <person name="Traeger S."/>
            <person name="Altegoer F."/>
            <person name="Freitag M."/>
            <person name="Gabaldon T."/>
            <person name="Kempken F."/>
            <person name="Kumar A."/>
            <person name="Marcet-Houben M."/>
            <person name="Poggeler S."/>
            <person name="Stajich J.E."/>
            <person name="Nowrousian M."/>
        </authorList>
    </citation>
    <scope>NUCLEOTIDE SEQUENCE [LARGE SCALE GENOMIC DNA]</scope>
    <source>
        <strain evidence="12">CBS 100304</strain>
        <tissue evidence="11">Vegetative mycelium</tissue>
    </source>
</reference>
<dbReference type="InterPro" id="IPR048292">
    <property type="entry name" value="SDA1_C"/>
</dbReference>